<organism evidence="2">
    <name type="scientific">Darwinula stevensoni</name>
    <dbReference type="NCBI Taxonomy" id="69355"/>
    <lineage>
        <taxon>Eukaryota</taxon>
        <taxon>Metazoa</taxon>
        <taxon>Ecdysozoa</taxon>
        <taxon>Arthropoda</taxon>
        <taxon>Crustacea</taxon>
        <taxon>Oligostraca</taxon>
        <taxon>Ostracoda</taxon>
        <taxon>Podocopa</taxon>
        <taxon>Podocopida</taxon>
        <taxon>Darwinulocopina</taxon>
        <taxon>Darwinuloidea</taxon>
        <taxon>Darwinulidae</taxon>
        <taxon>Darwinula</taxon>
    </lineage>
</organism>
<gene>
    <name evidence="2" type="ORF">DSTB1V02_LOCUS9172</name>
</gene>
<keyword evidence="3" id="KW-1185">Reference proteome</keyword>
<feature type="compositionally biased region" description="Polar residues" evidence="1">
    <location>
        <begin position="81"/>
        <end position="93"/>
    </location>
</feature>
<dbReference type="EMBL" id="LR901776">
    <property type="protein sequence ID" value="CAD7249374.1"/>
    <property type="molecule type" value="Genomic_DNA"/>
</dbReference>
<dbReference type="EMBL" id="CAJPEV010002259">
    <property type="protein sequence ID" value="CAG0896306.1"/>
    <property type="molecule type" value="Genomic_DNA"/>
</dbReference>
<dbReference type="OrthoDB" id="2386367at2759"/>
<dbReference type="InterPro" id="IPR027417">
    <property type="entry name" value="P-loop_NTPase"/>
</dbReference>
<name>A0A7R9A8D4_9CRUS</name>
<reference evidence="2" key="1">
    <citation type="submission" date="2020-11" db="EMBL/GenBank/DDBJ databases">
        <authorList>
            <person name="Tran Van P."/>
        </authorList>
    </citation>
    <scope>NUCLEOTIDE SEQUENCE</scope>
</reference>
<dbReference type="PANTHER" id="PTHR32046">
    <property type="entry name" value="G DOMAIN-CONTAINING PROTEIN"/>
    <property type="match status" value="1"/>
</dbReference>
<dbReference type="Gene3D" id="3.40.50.300">
    <property type="entry name" value="P-loop containing nucleotide triphosphate hydrolases"/>
    <property type="match status" value="1"/>
</dbReference>
<evidence type="ECO:0000313" key="2">
    <source>
        <dbReference type="EMBL" id="CAD7249374.1"/>
    </source>
</evidence>
<accession>A0A7R9A8D4</accession>
<evidence type="ECO:0000313" key="3">
    <source>
        <dbReference type="Proteomes" id="UP000677054"/>
    </source>
</evidence>
<feature type="region of interest" description="Disordered" evidence="1">
    <location>
        <begin position="69"/>
        <end position="93"/>
    </location>
</feature>
<evidence type="ECO:0000256" key="1">
    <source>
        <dbReference type="SAM" id="MobiDB-lite"/>
    </source>
</evidence>
<dbReference type="Proteomes" id="UP000677054">
    <property type="component" value="Unassembled WGS sequence"/>
</dbReference>
<dbReference type="PANTHER" id="PTHR32046:SF14">
    <property type="match status" value="1"/>
</dbReference>
<dbReference type="AlphaFoldDB" id="A0A7R9A8D4"/>
<sequence>MKIDREIETGRRKSWYQLIRSTPSIAQYFIPLESPQLLSRYSRYGEIGGIRLHLRKNWVSNIQEISKRKREREEEEMFRPTQVSPAPSSGDQDFTVSELERKRTLAQIKQNCKGIDGFIYELPRKKVMEDKKNRLAKYEIGERGSEDGLGKVLMLLGGTGTGKSTFIDAMVNYVYGVKWEDDFRFKVIVEEHESGGSQAHSQTQWITVYTLHRQPGFAMPYTLTVIDTPGFGQTNGIMADEELRDQIREFFSNVGNVGVDQLHGIGFVVPATMAKLSETQRYLFDSMMSVFGRDMEGNIYVLATFADFQGLPVLEALKDGDIPYRTYYKFNYGSHFVCPDHYDADFNQIYWEMNMKFMHTFFKDFQKSKSVSLMLTNKVLLERRRLQTALRDIQPQIIAGLGKLDQLIKEHAVLEEYGSIFDASENITSTFKPSENKKVNLSPDEWAVNCLECNFTCHYPCMEHDMEKSCEAMGIWVMESAVTHCLVCPNYCPLDQHVKSNYRFEPYEEEVMRTVRELRAKYEAATGKKLTPEGLRKEVIKVFIGDSVNMMDPINKARESLHTLHQIALRPVPGGVIEYSQVMINSEERNGRPGHTQRITYIKDLLAKAEQIQMLMDPQKVSNYLNLLIDCWLYAEDHI</sequence>
<dbReference type="CDD" id="cd00882">
    <property type="entry name" value="Ras_like_GTPase"/>
    <property type="match status" value="1"/>
</dbReference>
<proteinExistence type="predicted"/>
<dbReference type="SUPFAM" id="SSF52540">
    <property type="entry name" value="P-loop containing nucleoside triphosphate hydrolases"/>
    <property type="match status" value="1"/>
</dbReference>
<protein>
    <submittedName>
        <fullName evidence="2">Uncharacterized protein</fullName>
    </submittedName>
</protein>